<evidence type="ECO:0000313" key="1">
    <source>
        <dbReference type="EMBL" id="ULT83645.1"/>
    </source>
</evidence>
<sequence length="359" mass="42846">MCDFPPPSHPYLSEDYWRKKFEKHLKVEWKPFFKSTVQPNSFDESFMHYISTKVCQNFVLHNCKPQVEESVSSVVEQCPEEILNDLKQLDLKTVYDKVLREIIGWKIMIIEVESNMQEFENQGIREKWPERLSMWLHKQIEDTSETIMLMDRRPYDPTKSEIDKITKHMDEVIRHSENLARIQNGGNTYEYLRRKPCLDLLDNALQCMKIRTALLGASIEVVKVHAARFPEPFRPSDFAAPIDEILEKIEAARRRWSIKYTNNQSLKYSETANYFLKLVSLQFVMMKKSEEEFRENWHNRPDYNVYEEHQKTIDAMRQVTKTAFILHETRMTLVEIFLPDQIETLKLEIKEIEDRANEE</sequence>
<protein>
    <submittedName>
        <fullName evidence="1">Uncharacterized protein</fullName>
    </submittedName>
</protein>
<organism evidence="1 2">
    <name type="scientific">Caenorhabditis briggsae</name>
    <dbReference type="NCBI Taxonomy" id="6238"/>
    <lineage>
        <taxon>Eukaryota</taxon>
        <taxon>Metazoa</taxon>
        <taxon>Ecdysozoa</taxon>
        <taxon>Nematoda</taxon>
        <taxon>Chromadorea</taxon>
        <taxon>Rhabditida</taxon>
        <taxon>Rhabditina</taxon>
        <taxon>Rhabditomorpha</taxon>
        <taxon>Rhabditoidea</taxon>
        <taxon>Rhabditidae</taxon>
        <taxon>Peloderinae</taxon>
        <taxon>Caenorhabditis</taxon>
    </lineage>
</organism>
<gene>
    <name evidence="1" type="ORF">L3Y34_012707</name>
</gene>
<accession>A0AAE9CVT8</accession>
<dbReference type="Proteomes" id="UP000827892">
    <property type="component" value="Chromosome X"/>
</dbReference>
<reference evidence="1 2" key="1">
    <citation type="submission" date="2022-05" db="EMBL/GenBank/DDBJ databases">
        <title>Chromosome-level reference genomes for two strains of Caenorhabditis briggsae: an improved platform for comparative genomics.</title>
        <authorList>
            <person name="Stevens L."/>
            <person name="Andersen E.C."/>
        </authorList>
    </citation>
    <scope>NUCLEOTIDE SEQUENCE [LARGE SCALE GENOMIC DNA]</scope>
    <source>
        <strain evidence="1">QX1410_ONT</strain>
        <tissue evidence="1">Whole-organism</tissue>
    </source>
</reference>
<dbReference type="AlphaFoldDB" id="A0AAE9CVT8"/>
<proteinExistence type="predicted"/>
<name>A0AAE9CVT8_CAEBR</name>
<evidence type="ECO:0000313" key="2">
    <source>
        <dbReference type="Proteomes" id="UP000827892"/>
    </source>
</evidence>
<dbReference type="EMBL" id="CP090896">
    <property type="protein sequence ID" value="ULT83645.1"/>
    <property type="molecule type" value="Genomic_DNA"/>
</dbReference>
<dbReference type="KEGG" id="cbr:CBG_00217"/>